<evidence type="ECO:0000313" key="6">
    <source>
        <dbReference type="EMBL" id="CDK29455.1"/>
    </source>
</evidence>
<dbReference type="AlphaFoldDB" id="W6MXT7"/>
<dbReference type="HOGENOM" id="CLU_008227_1_0_1"/>
<dbReference type="InterPro" id="IPR013946">
    <property type="entry name" value="NCA2-like"/>
</dbReference>
<evidence type="ECO:0000256" key="3">
    <source>
        <dbReference type="ARBA" id="ARBA00022989"/>
    </source>
</evidence>
<sequence>MSVITDAVRANLEALDVYSSSALREINELKLVNDTEIRGSVGSDVLGSIDQIQAVFAECYMILEPLRKTSNGHYGQKEKRASYASGVEDVEDVIKSVTGKKLGQLLAPFAQGPILASSAISSQNYSEEIKKELRTMSKLEGLSLLYSLLSLYLYTGQLLLKNTIPLSDELAYWESVLNSRLYMLLYVVQTLPVRGYEFSKALYNDVVVKNIETGTRATLPTPPEWVPEKLRPFYSHAYKWLRFTLQSIYSSSRSIMSTRVFFNNLKSRPIVSTIGISPRKASIFTNNVFVTILGAPVIAAKREAIHRRENILNLKSANAEKLGVLLSELLTIRPADEDDDSDPYEFLEKTGVLTKAFEAISKFELLFQGETSAVGMYSGTGSDSIQSSLVKLQNLFSKLLPSQQKQIRATRSKNSRPRAIIRYWVSTALIVLYAPALIKNVVSEWDELVLFFKHNVVGTLVGFWNNWIISPLNNIFATVRHDDNSRIAIMSKQSLESDLSSLERMVTDYSLANISLAGQELDPRLALATVQENVKNGDITIVMRKYEQDLKSPVKSIIMGDMLTNLLIQIQKAKVDGTVAISGIDKILKSQELVFGVVAASPSLLVVYWVLRSVESYIRTGYVYRFSRDRKLLVLQSLNNIERLLNLALHDDAINFENSGMLLLELITLRENGQVLVPKDRRWEFVRDVNDLTSKDFTTNVKLVTITRMWNNYGSYFRD</sequence>
<dbReference type="GO" id="GO:0005741">
    <property type="term" value="C:mitochondrial outer membrane"/>
    <property type="evidence" value="ECO:0007669"/>
    <property type="project" value="TreeGrafter"/>
</dbReference>
<dbReference type="OrthoDB" id="413313at2759"/>
<keyword evidence="7" id="KW-1185">Reference proteome</keyword>
<dbReference type="PANTHER" id="PTHR28234:SF1">
    <property type="entry name" value="NUCLEAR CONTROL OF ATPASE PROTEIN 2"/>
    <property type="match status" value="1"/>
</dbReference>
<organism evidence="6 7">
    <name type="scientific">Kuraishia capsulata CBS 1993</name>
    <dbReference type="NCBI Taxonomy" id="1382522"/>
    <lineage>
        <taxon>Eukaryota</taxon>
        <taxon>Fungi</taxon>
        <taxon>Dikarya</taxon>
        <taxon>Ascomycota</taxon>
        <taxon>Saccharomycotina</taxon>
        <taxon>Pichiomycetes</taxon>
        <taxon>Pichiales</taxon>
        <taxon>Pichiaceae</taxon>
        <taxon>Kuraishia</taxon>
    </lineage>
</organism>
<evidence type="ECO:0000313" key="7">
    <source>
        <dbReference type="Proteomes" id="UP000019384"/>
    </source>
</evidence>
<protein>
    <recommendedName>
        <fullName evidence="8">Nuclear control of ATPase protein 2</fullName>
    </recommendedName>
</protein>
<keyword evidence="5" id="KW-0472">Membrane</keyword>
<dbReference type="EMBL" id="HG793130">
    <property type="protein sequence ID" value="CDK29455.1"/>
    <property type="molecule type" value="Genomic_DNA"/>
</dbReference>
<evidence type="ECO:0000256" key="1">
    <source>
        <dbReference type="ARBA" id="ARBA00004225"/>
    </source>
</evidence>
<dbReference type="RefSeq" id="XP_022461440.1">
    <property type="nucleotide sequence ID" value="XM_022600638.1"/>
</dbReference>
<comment type="subcellular location">
    <subcellularLocation>
        <location evidence="1">Mitochondrion membrane</location>
        <topology evidence="1">Multi-pass membrane protein</topology>
    </subcellularLocation>
</comment>
<proteinExistence type="predicted"/>
<dbReference type="Proteomes" id="UP000019384">
    <property type="component" value="Unassembled WGS sequence"/>
</dbReference>
<reference evidence="6" key="1">
    <citation type="submission" date="2013-12" db="EMBL/GenBank/DDBJ databases">
        <authorList>
            <person name="Genoscope - CEA"/>
        </authorList>
    </citation>
    <scope>NUCLEOTIDE SEQUENCE</scope>
    <source>
        <strain evidence="6">CBS 1993</strain>
    </source>
</reference>
<gene>
    <name evidence="6" type="ORF">KUCA_T00005443001</name>
</gene>
<evidence type="ECO:0000256" key="4">
    <source>
        <dbReference type="ARBA" id="ARBA00023128"/>
    </source>
</evidence>
<evidence type="ECO:0008006" key="8">
    <source>
        <dbReference type="Google" id="ProtNLM"/>
    </source>
</evidence>
<keyword evidence="4" id="KW-0496">Mitochondrion</keyword>
<keyword evidence="3" id="KW-1133">Transmembrane helix</keyword>
<dbReference type="PANTHER" id="PTHR28234">
    <property type="entry name" value="NUCLEAR CONTROL OF ATPASE PROTEIN 2"/>
    <property type="match status" value="1"/>
</dbReference>
<dbReference type="GeneID" id="34522828"/>
<dbReference type="Pfam" id="PF08637">
    <property type="entry name" value="NCA2"/>
    <property type="match status" value="1"/>
</dbReference>
<reference evidence="6" key="2">
    <citation type="submission" date="2014-02" db="EMBL/GenBank/DDBJ databases">
        <title>Complete DNA sequence of /Kuraishia capsulata/ illustrates novel genomic features among budding yeasts (/Saccharomycotina/).</title>
        <authorList>
            <person name="Morales L."/>
            <person name="Noel B."/>
            <person name="Porcel B."/>
            <person name="Marcet-Houben M."/>
            <person name="Hullo M-F."/>
            <person name="Sacerdot C."/>
            <person name="Tekaia F."/>
            <person name="Leh-Louis V."/>
            <person name="Despons L."/>
            <person name="Khanna V."/>
            <person name="Aury J-M."/>
            <person name="Barbe V."/>
            <person name="Couloux A."/>
            <person name="Labadie K."/>
            <person name="Pelletier E."/>
            <person name="Souciet J-L."/>
            <person name="Boekhout T."/>
            <person name="Gabaldon T."/>
            <person name="Wincker P."/>
            <person name="Dujon B."/>
        </authorList>
    </citation>
    <scope>NUCLEOTIDE SEQUENCE</scope>
    <source>
        <strain evidence="6">CBS 1993</strain>
    </source>
</reference>
<evidence type="ECO:0000256" key="2">
    <source>
        <dbReference type="ARBA" id="ARBA00022692"/>
    </source>
</evidence>
<dbReference type="STRING" id="1382522.W6MXT7"/>
<keyword evidence="2" id="KW-0812">Transmembrane</keyword>
<name>W6MXT7_9ASCO</name>
<evidence type="ECO:0000256" key="5">
    <source>
        <dbReference type="ARBA" id="ARBA00023136"/>
    </source>
</evidence>
<accession>W6MXT7</accession>